<accession>A0ABP9S4J0</accession>
<dbReference type="EMBL" id="BAABJQ010000014">
    <property type="protein sequence ID" value="GAA5190444.1"/>
    <property type="molecule type" value="Genomic_DNA"/>
</dbReference>
<dbReference type="PANTHER" id="PTHR21240">
    <property type="entry name" value="2-AMINO-3-CARBOXYLMUCONATE-6-SEMIALDEHYDE DECARBOXYLASE"/>
    <property type="match status" value="1"/>
</dbReference>
<sequence length="333" mass="35329">MSLEPPPPAAGGATIDVHTHVVPDGLPFGVTGDPRWPVLRTGPETGDVLVDGALYRTVARTAWDLEARRADLPGRGCHAQVLSPMPHLFSYWAPIAPALDFSRALNTWLADAVRAHPGVFYGLGTVPLQEPEAAAAELATVKALGLSGVELGTNVNGVSIADPRFRDVFVEADRLGLAVFLHAFQPPMAAAVPGPAASAVCFPLDIALAVAGLIANGTLEASPTLRLLASHGGGGLGLALPRLIHTWRTKAPMRKRLPTPPEVVARRLFYDILLFDPAALRYLIDFVGTGQIVIGSDYPFLDVPPEWPLTDLDLPGAVRLDIQESNARAFLGL</sequence>
<proteinExistence type="predicted"/>
<keyword evidence="4" id="KW-1185">Reference proteome</keyword>
<keyword evidence="1" id="KW-0456">Lyase</keyword>
<evidence type="ECO:0000256" key="1">
    <source>
        <dbReference type="ARBA" id="ARBA00023239"/>
    </source>
</evidence>
<dbReference type="Gene3D" id="3.20.20.140">
    <property type="entry name" value="Metal-dependent hydrolases"/>
    <property type="match status" value="1"/>
</dbReference>
<dbReference type="InterPro" id="IPR032466">
    <property type="entry name" value="Metal_Hydrolase"/>
</dbReference>
<gene>
    <name evidence="3" type="ORF">GCM10023322_45580</name>
</gene>
<feature type="domain" description="Amidohydrolase-related" evidence="2">
    <location>
        <begin position="15"/>
        <end position="333"/>
    </location>
</feature>
<evidence type="ECO:0000259" key="2">
    <source>
        <dbReference type="Pfam" id="PF04909"/>
    </source>
</evidence>
<evidence type="ECO:0000313" key="3">
    <source>
        <dbReference type="EMBL" id="GAA5190444.1"/>
    </source>
</evidence>
<dbReference type="Proteomes" id="UP001501570">
    <property type="component" value="Unassembled WGS sequence"/>
</dbReference>
<reference evidence="4" key="1">
    <citation type="journal article" date="2019" name="Int. J. Syst. Evol. Microbiol.">
        <title>The Global Catalogue of Microorganisms (GCM) 10K type strain sequencing project: providing services to taxonomists for standard genome sequencing and annotation.</title>
        <authorList>
            <consortium name="The Broad Institute Genomics Platform"/>
            <consortium name="The Broad Institute Genome Sequencing Center for Infectious Disease"/>
            <person name="Wu L."/>
            <person name="Ma J."/>
        </authorList>
    </citation>
    <scope>NUCLEOTIDE SEQUENCE [LARGE SCALE GENOMIC DNA]</scope>
    <source>
        <strain evidence="4">JCM 18304</strain>
    </source>
</reference>
<organism evidence="3 4">
    <name type="scientific">Rugosimonospora acidiphila</name>
    <dbReference type="NCBI Taxonomy" id="556531"/>
    <lineage>
        <taxon>Bacteria</taxon>
        <taxon>Bacillati</taxon>
        <taxon>Actinomycetota</taxon>
        <taxon>Actinomycetes</taxon>
        <taxon>Micromonosporales</taxon>
        <taxon>Micromonosporaceae</taxon>
        <taxon>Rugosimonospora</taxon>
    </lineage>
</organism>
<dbReference type="RefSeq" id="WP_345632641.1">
    <property type="nucleotide sequence ID" value="NZ_BAABJQ010000014.1"/>
</dbReference>
<dbReference type="InterPro" id="IPR006680">
    <property type="entry name" value="Amidohydro-rel"/>
</dbReference>
<name>A0ABP9S4J0_9ACTN</name>
<comment type="caution">
    <text evidence="3">The sequence shown here is derived from an EMBL/GenBank/DDBJ whole genome shotgun (WGS) entry which is preliminary data.</text>
</comment>
<dbReference type="InterPro" id="IPR032465">
    <property type="entry name" value="ACMSD"/>
</dbReference>
<protein>
    <submittedName>
        <fullName evidence="3">Amidohydrolase family protein</fullName>
    </submittedName>
</protein>
<dbReference type="PANTHER" id="PTHR21240:SF28">
    <property type="entry name" value="ISO-OROTATE DECARBOXYLASE (EUROFUNG)"/>
    <property type="match status" value="1"/>
</dbReference>
<dbReference type="Pfam" id="PF04909">
    <property type="entry name" value="Amidohydro_2"/>
    <property type="match status" value="1"/>
</dbReference>
<evidence type="ECO:0000313" key="4">
    <source>
        <dbReference type="Proteomes" id="UP001501570"/>
    </source>
</evidence>
<dbReference type="SUPFAM" id="SSF51556">
    <property type="entry name" value="Metallo-dependent hydrolases"/>
    <property type="match status" value="1"/>
</dbReference>